<dbReference type="Proteomes" id="UP000066284">
    <property type="component" value="Chromosome 1"/>
</dbReference>
<dbReference type="KEGG" id="nio:NITINOP_0428"/>
<organism evidence="3 4">
    <name type="scientific">Candidatus Nitrospira inopinata</name>
    <dbReference type="NCBI Taxonomy" id="1715989"/>
    <lineage>
        <taxon>Bacteria</taxon>
        <taxon>Pseudomonadati</taxon>
        <taxon>Nitrospirota</taxon>
        <taxon>Nitrospiria</taxon>
        <taxon>Nitrospirales</taxon>
        <taxon>Nitrospiraceae</taxon>
        <taxon>Nitrospira</taxon>
    </lineage>
</organism>
<gene>
    <name evidence="3" type="ORF">NITINOP_0428</name>
</gene>
<dbReference type="AlphaFoldDB" id="A0A0S4KLU5"/>
<dbReference type="SMART" id="SM00710">
    <property type="entry name" value="PbH1"/>
    <property type="match status" value="6"/>
</dbReference>
<dbReference type="Gene3D" id="2.160.20.10">
    <property type="entry name" value="Single-stranded right-handed beta-helix, Pectin lyase-like"/>
    <property type="match status" value="1"/>
</dbReference>
<proteinExistence type="predicted"/>
<evidence type="ECO:0000313" key="3">
    <source>
        <dbReference type="EMBL" id="CUQ65404.1"/>
    </source>
</evidence>
<dbReference type="InterPro" id="IPR006626">
    <property type="entry name" value="PbH1"/>
</dbReference>
<dbReference type="InterPro" id="IPR012334">
    <property type="entry name" value="Pectin_lyas_fold"/>
</dbReference>
<feature type="signal peptide" evidence="1">
    <location>
        <begin position="1"/>
        <end position="23"/>
    </location>
</feature>
<dbReference type="RefSeq" id="WP_062482615.1">
    <property type="nucleotide sequence ID" value="NZ_LN885086.1"/>
</dbReference>
<feature type="chain" id="PRO_5006623412" description="Right handed beta helix domain-containing protein" evidence="1">
    <location>
        <begin position="24"/>
        <end position="507"/>
    </location>
</feature>
<dbReference type="Pfam" id="PF13229">
    <property type="entry name" value="Beta_helix"/>
    <property type="match status" value="1"/>
</dbReference>
<name>A0A0S4KLU5_9BACT</name>
<dbReference type="SUPFAM" id="SSF51126">
    <property type="entry name" value="Pectin lyase-like"/>
    <property type="match status" value="1"/>
</dbReference>
<evidence type="ECO:0000313" key="4">
    <source>
        <dbReference type="Proteomes" id="UP000066284"/>
    </source>
</evidence>
<accession>A0A0S4KLU5</accession>
<reference evidence="4" key="1">
    <citation type="submission" date="2015-09" db="EMBL/GenBank/DDBJ databases">
        <authorList>
            <person name="Daims H."/>
        </authorList>
    </citation>
    <scope>NUCLEOTIDE SEQUENCE [LARGE SCALE GENOMIC DNA]</scope>
</reference>
<feature type="domain" description="Right handed beta helix" evidence="2">
    <location>
        <begin position="245"/>
        <end position="421"/>
    </location>
</feature>
<keyword evidence="4" id="KW-1185">Reference proteome</keyword>
<evidence type="ECO:0000256" key="1">
    <source>
        <dbReference type="SAM" id="SignalP"/>
    </source>
</evidence>
<sequence length="507" mass="53595">MACSIAMRGIIALLVLASTSVDAADVWFRPAGQTYGSGNGTSYANAYSGIDMVPNSTFTASKVLPGDTVHICGYHRGMLVVLDNNLTIDLACSPHNDPATVNGADIDDGVGWQLTANGEYRKTFRTAPKVMVRNGVILQPAQPGSLTPGQWGCTPQWFTPVCDNSTGPWTVYVKDNPVGQMLEVGARNIGIQLGVRPEPGRGIRSITVQGGGVGRIMYQGGTTWGWGKGISTWSDGWPVNETSGGTWTIDGVIFIGQQSQGIHTYGDGIIGSAPSRLVIRNNQFYDIGGEALYLKGGRQVISAVIENNVIGSGSHVRHGWDAQPNCSAATGDGIDMGGNEADAISHAIIRGNVVTNARGFGIGVHGADIIVEGNTIIHANYRNETCPGQAGIAMYPTASGNVTIRNNRIISTNGSAIFIGGLQRGRNVIDVSANVFDLRTMLDGIAAIASPTSYLRDAGFGIRFYSNLFCERTGINSLSALIPNNIFTTECDSLTSITSPSNLRRVP</sequence>
<dbReference type="EMBL" id="LN885086">
    <property type="protein sequence ID" value="CUQ65404.1"/>
    <property type="molecule type" value="Genomic_DNA"/>
</dbReference>
<dbReference type="STRING" id="1715989.NITINOP_0428"/>
<protein>
    <recommendedName>
        <fullName evidence="2">Right handed beta helix domain-containing protein</fullName>
    </recommendedName>
</protein>
<dbReference type="InterPro" id="IPR011050">
    <property type="entry name" value="Pectin_lyase_fold/virulence"/>
</dbReference>
<keyword evidence="1" id="KW-0732">Signal</keyword>
<evidence type="ECO:0000259" key="2">
    <source>
        <dbReference type="Pfam" id="PF13229"/>
    </source>
</evidence>
<dbReference type="InterPro" id="IPR039448">
    <property type="entry name" value="Beta_helix"/>
</dbReference>